<dbReference type="GO" id="GO:0016757">
    <property type="term" value="F:glycosyltransferase activity"/>
    <property type="evidence" value="ECO:0007669"/>
    <property type="project" value="TreeGrafter"/>
</dbReference>
<organism evidence="1 2">
    <name type="scientific">Moheibacter sediminis</name>
    <dbReference type="NCBI Taxonomy" id="1434700"/>
    <lineage>
        <taxon>Bacteria</taxon>
        <taxon>Pseudomonadati</taxon>
        <taxon>Bacteroidota</taxon>
        <taxon>Flavobacteriia</taxon>
        <taxon>Flavobacteriales</taxon>
        <taxon>Weeksellaceae</taxon>
        <taxon>Moheibacter</taxon>
    </lineage>
</organism>
<dbReference type="SUPFAM" id="SSF53756">
    <property type="entry name" value="UDP-Glycosyltransferase/glycogen phosphorylase"/>
    <property type="match status" value="1"/>
</dbReference>
<dbReference type="EMBL" id="FWXS01000004">
    <property type="protein sequence ID" value="SMC61496.1"/>
    <property type="molecule type" value="Genomic_DNA"/>
</dbReference>
<keyword evidence="1" id="KW-0808">Transferase</keyword>
<proteinExistence type="predicted"/>
<dbReference type="Gene3D" id="3.40.50.2000">
    <property type="entry name" value="Glycogen Phosphorylase B"/>
    <property type="match status" value="2"/>
</dbReference>
<dbReference type="RefSeq" id="WP_084017180.1">
    <property type="nucleotide sequence ID" value="NZ_FWXS01000004.1"/>
</dbReference>
<name>A0A1W2ALC7_9FLAO</name>
<dbReference type="PANTHER" id="PTHR45947">
    <property type="entry name" value="SULFOQUINOVOSYL TRANSFERASE SQD2"/>
    <property type="match status" value="1"/>
</dbReference>
<keyword evidence="2" id="KW-1185">Reference proteome</keyword>
<reference evidence="1 2" key="1">
    <citation type="submission" date="2017-04" db="EMBL/GenBank/DDBJ databases">
        <authorList>
            <person name="Afonso C.L."/>
            <person name="Miller P.J."/>
            <person name="Scott M.A."/>
            <person name="Spackman E."/>
            <person name="Goraichik I."/>
            <person name="Dimitrov K.M."/>
            <person name="Suarez D.L."/>
            <person name="Swayne D.E."/>
        </authorList>
    </citation>
    <scope>NUCLEOTIDE SEQUENCE [LARGE SCALE GENOMIC DNA]</scope>
    <source>
        <strain evidence="1 2">CGMCC 1.12708</strain>
    </source>
</reference>
<dbReference type="AlphaFoldDB" id="A0A1W2ALC7"/>
<dbReference type="Proteomes" id="UP000192393">
    <property type="component" value="Unassembled WGS sequence"/>
</dbReference>
<evidence type="ECO:0000313" key="1">
    <source>
        <dbReference type="EMBL" id="SMC61496.1"/>
    </source>
</evidence>
<protein>
    <submittedName>
        <fullName evidence="1">Glycosyltransferase involved in cell wall bisynthesis</fullName>
    </submittedName>
</protein>
<dbReference type="PANTHER" id="PTHR45947:SF3">
    <property type="entry name" value="SULFOQUINOVOSYL TRANSFERASE SQD2"/>
    <property type="match status" value="1"/>
</dbReference>
<evidence type="ECO:0000313" key="2">
    <source>
        <dbReference type="Proteomes" id="UP000192393"/>
    </source>
</evidence>
<dbReference type="InterPro" id="IPR050194">
    <property type="entry name" value="Glycosyltransferase_grp1"/>
</dbReference>
<dbReference type="OrthoDB" id="9807209at2"/>
<gene>
    <name evidence="1" type="ORF">SAMN06296427_104271</name>
</gene>
<accession>A0A1W2ALC7</accession>
<sequence length="404" mass="46358">MISEIQKKKCVLLLSRTPAPPISGYKIKTYNLVKILSELYDLTVIIVTDEPENNENIEFLKKHSKHYLYFTFPKWRFYWNTLKGLLFSSNPLQVSYYKFNSVHKKLASIIREADIIVPSLTRTTEYVLNQPRKSNSVIIFDTVDSYALGYARAISKTKSFLWKNIYSIESHRLHKYEKEIISQANASLLVNKEETEYWKKYGNSLLMPNGVKEELYNYDLVNTPENAIAFFGKMDYPPNIDAVKWYAKNVLPFLPAEVKFYIVGGSPGKSILKLENQYKNIEVTGYLDNPYDLLSKCLAVVAPMQTGGGIQNKVLETMALGQVNILSSLAANPIGGVDKKDFLIAETAEEHIEFVKLMYSNPLLRNEIGNNARNLIKQNFSWEKNKKSLKEIVEEQFANQNTKN</sequence>
<dbReference type="Pfam" id="PF13692">
    <property type="entry name" value="Glyco_trans_1_4"/>
    <property type="match status" value="1"/>
</dbReference>
<dbReference type="STRING" id="1434700.SAMN06296427_104271"/>